<dbReference type="EMBL" id="SLUO01000009">
    <property type="protein sequence ID" value="TCL57232.1"/>
    <property type="molecule type" value="Genomic_DNA"/>
</dbReference>
<name>A0A4V2QBQ2_9FIRM</name>
<evidence type="ECO:0000259" key="1">
    <source>
        <dbReference type="Pfam" id="PF03235"/>
    </source>
</evidence>
<comment type="caution">
    <text evidence="2">The sequence shown here is derived from an EMBL/GenBank/DDBJ whole genome shotgun (WGS) entry which is preliminary data.</text>
</comment>
<accession>A0A4V2QBQ2</accession>
<gene>
    <name evidence="2" type="ORF">EDD76_10994</name>
</gene>
<protein>
    <submittedName>
        <fullName evidence="2">Uncharacterized protein DUF262</fullName>
    </submittedName>
</protein>
<sequence>MSENNKTKKQTLKERLAHERQQGLLSIEKSLQYLNEPTYYFTVGQEVVYGSLKNCIIKEVLYNGKVYGLTGKAISNNYGHPYTYQIYRVAAWMDVRPVSHENTSFASNQISKLNFQNSTLESLLHLYYYFGIDMKSDYQREDVWEQKDKELLIDSIFHNIDLGKIALNHLSKEERLKRNADYEIIDGKQRLNALIDYYENKFEYKGKSFNNLSWMDKRIFKNHPIRMAIAEEAKTKDILKYFLMLNRAGKELEDLHLEKVKRMLEEAEAVLL</sequence>
<dbReference type="PANTHER" id="PTHR39639:SF1">
    <property type="entry name" value="DUF262 DOMAIN-CONTAINING PROTEIN"/>
    <property type="match status" value="1"/>
</dbReference>
<evidence type="ECO:0000313" key="3">
    <source>
        <dbReference type="Proteomes" id="UP000295718"/>
    </source>
</evidence>
<proteinExistence type="predicted"/>
<dbReference type="OrthoDB" id="9770340at2"/>
<dbReference type="InterPro" id="IPR004919">
    <property type="entry name" value="GmrSD_N"/>
</dbReference>
<organism evidence="2 3">
    <name type="scientific">Kineothrix alysoides</name>
    <dbReference type="NCBI Taxonomy" id="1469948"/>
    <lineage>
        <taxon>Bacteria</taxon>
        <taxon>Bacillati</taxon>
        <taxon>Bacillota</taxon>
        <taxon>Clostridia</taxon>
        <taxon>Lachnospirales</taxon>
        <taxon>Lachnospiraceae</taxon>
        <taxon>Kineothrix</taxon>
    </lineage>
</organism>
<reference evidence="2 3" key="1">
    <citation type="submission" date="2019-03" db="EMBL/GenBank/DDBJ databases">
        <title>Genomic Encyclopedia of Type Strains, Phase IV (KMG-IV): sequencing the most valuable type-strain genomes for metagenomic binning, comparative biology and taxonomic classification.</title>
        <authorList>
            <person name="Goeker M."/>
        </authorList>
    </citation>
    <scope>NUCLEOTIDE SEQUENCE [LARGE SCALE GENOMIC DNA]</scope>
    <source>
        <strain evidence="2 3">DSM 100556</strain>
    </source>
</reference>
<dbReference type="RefSeq" id="WP_031391765.1">
    <property type="nucleotide sequence ID" value="NZ_JPNB01000002.1"/>
</dbReference>
<dbReference type="Proteomes" id="UP000295718">
    <property type="component" value="Unassembled WGS sequence"/>
</dbReference>
<dbReference type="Pfam" id="PF03235">
    <property type="entry name" value="GmrSD_N"/>
    <property type="match status" value="1"/>
</dbReference>
<feature type="domain" description="GmrSD restriction endonucleases N-terminal" evidence="1">
    <location>
        <begin position="137"/>
        <end position="234"/>
    </location>
</feature>
<dbReference type="AlphaFoldDB" id="A0A4V2QBQ2"/>
<dbReference type="PANTHER" id="PTHR39639">
    <property type="entry name" value="CHROMOSOME 16, WHOLE GENOME SHOTGUN SEQUENCE"/>
    <property type="match status" value="1"/>
</dbReference>
<keyword evidence="3" id="KW-1185">Reference proteome</keyword>
<evidence type="ECO:0000313" key="2">
    <source>
        <dbReference type="EMBL" id="TCL57232.1"/>
    </source>
</evidence>